<accession>A0A448WR49</accession>
<dbReference type="EMBL" id="CAAALY010035667">
    <property type="protein sequence ID" value="VEL18108.1"/>
    <property type="molecule type" value="Genomic_DNA"/>
</dbReference>
<keyword evidence="4" id="KW-1185">Reference proteome</keyword>
<evidence type="ECO:0000313" key="4">
    <source>
        <dbReference type="Proteomes" id="UP000784294"/>
    </source>
</evidence>
<proteinExistence type="predicted"/>
<evidence type="ECO:0000313" key="3">
    <source>
        <dbReference type="EMBL" id="VEL18108.1"/>
    </source>
</evidence>
<sequence length="480" mass="51873">VEHRRVCSPHTATGTEVHTSTAQRGDSVIRAFTASPHARTDGNNFGQHEDRPIRRWSVGSSPPTRLEASSRGGSLTCATGRPVNCPQLLILVLSHFSPARALSSLSYSFSLTSLILLLLSYLSLARSISLCLWIFISGPIPHPLLLHRFFRPLCSVFLRMNCLILGLVISPSTPSPSPTSDRLIPFGFPMTATTPVARPVPMLGRRAAGRLPVCCPAIDLPRQRVIDVSMSGGAEFPWSAWSAWSARHALFASVLFCTGWSGVVETSPPKLPLFVEVVGVGLDCHLFSFSTTRRGATASRPIRQPVLSFLFSSLLFSQPLLHCLPSPLCSPPRVTQRFANLLLTDSDEAGVLNRWLDGVGPLFAASPDSSHLPKTPTSSRASQPVPSPPEVYPRASHGPSTIRPPLPPADLAHSSPAPVPQPRPRAGLRLRLRRRARPPSRLNLEAARHAVSILWPQGLSTVGGHGLFSAMTKTESEQTG</sequence>
<keyword evidence="2" id="KW-1133">Transmembrane helix</keyword>
<gene>
    <name evidence="3" type="ORF">PXEA_LOCUS11548</name>
</gene>
<protein>
    <submittedName>
        <fullName evidence="3">Uncharacterized protein</fullName>
    </submittedName>
</protein>
<feature type="non-terminal residue" evidence="3">
    <location>
        <position position="1"/>
    </location>
</feature>
<feature type="region of interest" description="Disordered" evidence="1">
    <location>
        <begin position="367"/>
        <end position="434"/>
    </location>
</feature>
<comment type="caution">
    <text evidence="3">The sequence shown here is derived from an EMBL/GenBank/DDBJ whole genome shotgun (WGS) entry which is preliminary data.</text>
</comment>
<feature type="compositionally biased region" description="Polar residues" evidence="1">
    <location>
        <begin position="10"/>
        <end position="20"/>
    </location>
</feature>
<feature type="region of interest" description="Disordered" evidence="1">
    <location>
        <begin position="37"/>
        <end position="73"/>
    </location>
</feature>
<evidence type="ECO:0000256" key="1">
    <source>
        <dbReference type="SAM" id="MobiDB-lite"/>
    </source>
</evidence>
<name>A0A448WR49_9PLAT</name>
<keyword evidence="2" id="KW-0472">Membrane</keyword>
<feature type="transmembrane region" description="Helical" evidence="2">
    <location>
        <begin position="114"/>
        <end position="137"/>
    </location>
</feature>
<dbReference type="Proteomes" id="UP000784294">
    <property type="component" value="Unassembled WGS sequence"/>
</dbReference>
<reference evidence="3" key="1">
    <citation type="submission" date="2018-11" db="EMBL/GenBank/DDBJ databases">
        <authorList>
            <consortium name="Pathogen Informatics"/>
        </authorList>
    </citation>
    <scope>NUCLEOTIDE SEQUENCE</scope>
</reference>
<keyword evidence="2" id="KW-0812">Transmembrane</keyword>
<dbReference type="AlphaFoldDB" id="A0A448WR49"/>
<evidence type="ECO:0000256" key="2">
    <source>
        <dbReference type="SAM" id="Phobius"/>
    </source>
</evidence>
<feature type="region of interest" description="Disordered" evidence="1">
    <location>
        <begin position="1"/>
        <end position="20"/>
    </location>
</feature>
<organism evidence="3 4">
    <name type="scientific">Protopolystoma xenopodis</name>
    <dbReference type="NCBI Taxonomy" id="117903"/>
    <lineage>
        <taxon>Eukaryota</taxon>
        <taxon>Metazoa</taxon>
        <taxon>Spiralia</taxon>
        <taxon>Lophotrochozoa</taxon>
        <taxon>Platyhelminthes</taxon>
        <taxon>Monogenea</taxon>
        <taxon>Polyopisthocotylea</taxon>
        <taxon>Polystomatidea</taxon>
        <taxon>Polystomatidae</taxon>
        <taxon>Protopolystoma</taxon>
    </lineage>
</organism>
<feature type="compositionally biased region" description="Polar residues" evidence="1">
    <location>
        <begin position="375"/>
        <end position="384"/>
    </location>
</feature>